<accession>A0AAU9SN33</accession>
<evidence type="ECO:0000313" key="3">
    <source>
        <dbReference type="Proteomes" id="UP000836841"/>
    </source>
</evidence>
<dbReference type="Proteomes" id="UP000836841">
    <property type="component" value="Chromosome 5"/>
</dbReference>
<evidence type="ECO:0008006" key="4">
    <source>
        <dbReference type="Google" id="ProtNLM"/>
    </source>
</evidence>
<evidence type="ECO:0000313" key="2">
    <source>
        <dbReference type="EMBL" id="CAH2066899.1"/>
    </source>
</evidence>
<keyword evidence="3" id="KW-1185">Reference proteome</keyword>
<dbReference type="CDD" id="cd23360">
    <property type="entry name" value="beta-trefoil_STI_WSCP_II"/>
    <property type="match status" value="1"/>
</dbReference>
<reference evidence="2 3" key="1">
    <citation type="submission" date="2022-03" db="EMBL/GenBank/DDBJ databases">
        <authorList>
            <person name="Nunn A."/>
            <person name="Chopra R."/>
            <person name="Nunn A."/>
            <person name="Contreras Garrido A."/>
        </authorList>
    </citation>
    <scope>NUCLEOTIDE SEQUENCE [LARGE SCALE GENOMIC DNA]</scope>
</reference>
<dbReference type="PANTHER" id="PTHR33107">
    <property type="entry name" value="KUNITZ TRYPSIN INHIBITOR 2"/>
    <property type="match status" value="1"/>
</dbReference>
<keyword evidence="1" id="KW-0732">Signal</keyword>
<organism evidence="2 3">
    <name type="scientific">Thlaspi arvense</name>
    <name type="common">Field penny-cress</name>
    <dbReference type="NCBI Taxonomy" id="13288"/>
    <lineage>
        <taxon>Eukaryota</taxon>
        <taxon>Viridiplantae</taxon>
        <taxon>Streptophyta</taxon>
        <taxon>Embryophyta</taxon>
        <taxon>Tracheophyta</taxon>
        <taxon>Spermatophyta</taxon>
        <taxon>Magnoliopsida</taxon>
        <taxon>eudicotyledons</taxon>
        <taxon>Gunneridae</taxon>
        <taxon>Pentapetalae</taxon>
        <taxon>rosids</taxon>
        <taxon>malvids</taxon>
        <taxon>Brassicales</taxon>
        <taxon>Brassicaceae</taxon>
        <taxon>Thlaspideae</taxon>
        <taxon>Thlaspi</taxon>
    </lineage>
</organism>
<evidence type="ECO:0000256" key="1">
    <source>
        <dbReference type="SAM" id="SignalP"/>
    </source>
</evidence>
<name>A0AAU9SN33_THLAR</name>
<protein>
    <recommendedName>
        <fullName evidence="4">Cysteine protease inhibitor WSCP-like</fullName>
    </recommendedName>
</protein>
<dbReference type="Pfam" id="PF00197">
    <property type="entry name" value="Kunitz_legume"/>
    <property type="match status" value="1"/>
</dbReference>
<dbReference type="EMBL" id="OU466861">
    <property type="protein sequence ID" value="CAH2066899.1"/>
    <property type="molecule type" value="Genomic_DNA"/>
</dbReference>
<feature type="signal peptide" evidence="1">
    <location>
        <begin position="1"/>
        <end position="23"/>
    </location>
</feature>
<dbReference type="PANTHER" id="PTHR33107:SF89">
    <property type="entry name" value="KUNITZ TRYPSIN INHIBITOR 2"/>
    <property type="match status" value="1"/>
</dbReference>
<proteinExistence type="predicted"/>
<gene>
    <name evidence="2" type="ORF">TAV2_LOCUS16803</name>
</gene>
<dbReference type="Gene3D" id="2.80.10.50">
    <property type="match status" value="1"/>
</dbReference>
<dbReference type="SMART" id="SM00452">
    <property type="entry name" value="STI"/>
    <property type="match status" value="1"/>
</dbReference>
<dbReference type="SUPFAM" id="SSF50386">
    <property type="entry name" value="STI-like"/>
    <property type="match status" value="1"/>
</dbReference>
<dbReference type="GO" id="GO:0004866">
    <property type="term" value="F:endopeptidase inhibitor activity"/>
    <property type="evidence" value="ECO:0007669"/>
    <property type="project" value="InterPro"/>
</dbReference>
<sequence>MKKPSMVSFLITLLLAAAFCTHGKEPVKDTAGNQVKAGEQYFIQPVKPDGNNGGGLVPAAISVFRFCPLGITQSLLSNQPGLPVSFGFLSSVTDTIVNTSTDVTIEFKSEIWPFCKDFSKLWAVDDESSSAGEKPPIVIGGKPEQPNSQFKIEKAGERADTYKLTSLTGTVGVSPGIWGTQLVLTNDDAKTILVKIKKVNNDASTATTSTSRVEKFGLRMFPFY</sequence>
<dbReference type="InterPro" id="IPR011065">
    <property type="entry name" value="Kunitz_inhibitor_STI-like_sf"/>
</dbReference>
<feature type="chain" id="PRO_5043751130" description="Cysteine protease inhibitor WSCP-like" evidence="1">
    <location>
        <begin position="24"/>
        <end position="224"/>
    </location>
</feature>
<dbReference type="InterPro" id="IPR002160">
    <property type="entry name" value="Prot_inh_Kunz-lg"/>
</dbReference>
<dbReference type="PRINTS" id="PR00291">
    <property type="entry name" value="KUNITZINHBTR"/>
</dbReference>
<dbReference type="AlphaFoldDB" id="A0AAU9SN33"/>